<dbReference type="NCBIfam" id="NF011775">
    <property type="entry name" value="PRK15238.1"/>
    <property type="match status" value="1"/>
</dbReference>
<keyword evidence="2" id="KW-0813">Transport</keyword>
<evidence type="ECO:0000256" key="4">
    <source>
        <dbReference type="ARBA" id="ARBA00022692"/>
    </source>
</evidence>
<evidence type="ECO:0000256" key="5">
    <source>
        <dbReference type="ARBA" id="ARBA00022989"/>
    </source>
</evidence>
<dbReference type="Gene3D" id="1.20.1740.10">
    <property type="entry name" value="Amino acid/polyamine transporter I"/>
    <property type="match status" value="1"/>
</dbReference>
<dbReference type="GO" id="GO:0005886">
    <property type="term" value="C:plasma membrane"/>
    <property type="evidence" value="ECO:0007669"/>
    <property type="project" value="UniProtKB-SubCell"/>
</dbReference>
<dbReference type="STRING" id="180163.SAMN02745174_02012"/>
<dbReference type="PANTHER" id="PTHR42770">
    <property type="entry name" value="AMINO ACID TRANSPORTER-RELATED"/>
    <property type="match status" value="1"/>
</dbReference>
<reference evidence="8 9" key="1">
    <citation type="submission" date="2017-02" db="EMBL/GenBank/DDBJ databases">
        <authorList>
            <person name="Peterson S.W."/>
        </authorList>
    </citation>
    <scope>NUCLEOTIDE SEQUENCE [LARGE SCALE GENOMIC DNA]</scope>
    <source>
        <strain evidence="8 9">ATCC 700028</strain>
    </source>
</reference>
<dbReference type="EMBL" id="FUWX01000016">
    <property type="protein sequence ID" value="SJZ94305.1"/>
    <property type="molecule type" value="Genomic_DNA"/>
</dbReference>
<evidence type="ECO:0000256" key="7">
    <source>
        <dbReference type="SAM" id="Phobius"/>
    </source>
</evidence>
<feature type="transmembrane region" description="Helical" evidence="7">
    <location>
        <begin position="211"/>
        <end position="231"/>
    </location>
</feature>
<evidence type="ECO:0000256" key="2">
    <source>
        <dbReference type="ARBA" id="ARBA00022448"/>
    </source>
</evidence>
<feature type="transmembrane region" description="Helical" evidence="7">
    <location>
        <begin position="165"/>
        <end position="191"/>
    </location>
</feature>
<dbReference type="Pfam" id="PF13520">
    <property type="entry name" value="AA_permease_2"/>
    <property type="match status" value="1"/>
</dbReference>
<accession>A0A1T4PRW9</accession>
<feature type="transmembrane region" description="Helical" evidence="7">
    <location>
        <begin position="133"/>
        <end position="153"/>
    </location>
</feature>
<keyword evidence="9" id="KW-1185">Reference proteome</keyword>
<organism evidence="8 9">
    <name type="scientific">Cetobacterium ceti</name>
    <dbReference type="NCBI Taxonomy" id="180163"/>
    <lineage>
        <taxon>Bacteria</taxon>
        <taxon>Fusobacteriati</taxon>
        <taxon>Fusobacteriota</taxon>
        <taxon>Fusobacteriia</taxon>
        <taxon>Fusobacteriales</taxon>
        <taxon>Fusobacteriaceae</taxon>
        <taxon>Cetobacterium</taxon>
    </lineage>
</organism>
<dbReference type="GO" id="GO:0022857">
    <property type="term" value="F:transmembrane transporter activity"/>
    <property type="evidence" value="ECO:0007669"/>
    <property type="project" value="InterPro"/>
</dbReference>
<feature type="transmembrane region" description="Helical" evidence="7">
    <location>
        <begin position="474"/>
        <end position="491"/>
    </location>
</feature>
<feature type="transmembrane region" description="Helical" evidence="7">
    <location>
        <begin position="372"/>
        <end position="391"/>
    </location>
</feature>
<proteinExistence type="predicted"/>
<comment type="subcellular location">
    <subcellularLocation>
        <location evidence="1">Cell membrane</location>
        <topology evidence="1">Multi-pass membrane protein</topology>
    </subcellularLocation>
</comment>
<evidence type="ECO:0000256" key="1">
    <source>
        <dbReference type="ARBA" id="ARBA00004651"/>
    </source>
</evidence>
<dbReference type="AlphaFoldDB" id="A0A1T4PRW9"/>
<protein>
    <submittedName>
        <fullName evidence="8">Amino acid/polyamine/organocation transporter, APC superfamily (TC 2.A.3)</fullName>
    </submittedName>
</protein>
<dbReference type="PANTHER" id="PTHR42770:SF15">
    <property type="entry name" value="GLUTAMATE_GAMMA-AMINOBUTYRATE ANTIPORTER-RELATED"/>
    <property type="match status" value="1"/>
</dbReference>
<evidence type="ECO:0000256" key="3">
    <source>
        <dbReference type="ARBA" id="ARBA00022475"/>
    </source>
</evidence>
<evidence type="ECO:0000256" key="6">
    <source>
        <dbReference type="ARBA" id="ARBA00023136"/>
    </source>
</evidence>
<dbReference type="InterPro" id="IPR002293">
    <property type="entry name" value="AA/rel_permease1"/>
</dbReference>
<feature type="transmembrane region" description="Helical" evidence="7">
    <location>
        <begin position="252"/>
        <end position="273"/>
    </location>
</feature>
<dbReference type="RefSeq" id="WP_078694467.1">
    <property type="nucleotide sequence ID" value="NZ_FUWX01000016.1"/>
</dbReference>
<feature type="transmembrane region" description="Helical" evidence="7">
    <location>
        <begin position="86"/>
        <end position="113"/>
    </location>
</feature>
<evidence type="ECO:0000313" key="9">
    <source>
        <dbReference type="Proteomes" id="UP000191153"/>
    </source>
</evidence>
<feature type="transmembrane region" description="Helical" evidence="7">
    <location>
        <begin position="441"/>
        <end position="462"/>
    </location>
</feature>
<feature type="transmembrane region" description="Helical" evidence="7">
    <location>
        <begin position="42"/>
        <end position="65"/>
    </location>
</feature>
<keyword evidence="5 7" id="KW-1133">Transmembrane helix</keyword>
<dbReference type="OrthoDB" id="92719at2"/>
<keyword evidence="3" id="KW-1003">Cell membrane</keyword>
<name>A0A1T4PRW9_9FUSO</name>
<evidence type="ECO:0000313" key="8">
    <source>
        <dbReference type="EMBL" id="SJZ94305.1"/>
    </source>
</evidence>
<sequence>MSSKVHDTKKLTLVALILMIFTSVFGFNNIPRSFYLMGYSAIPWYILSGVLFFIPYAFMMAEYGAAFKNETGGIYSWMEKSVGPKYAFITTFMWYASYIIWMVNMSSGIWVIVSTAIFGSDLTSKLSLFGLNSTQTMGILGILLMVVFTFVASKGLNKITKVTSLGGIAVTLLNLVLLVGALLVFVLNGFHLAQPIESVSKGFFSSPNPDYLTTISTISFMVFAIFAYGGIEVVGGLVDQTENPEKTFPKGVTIAAIVITVGYAIGIFLVGMFTNWDFIVAKGNVNIANFSYVTMENLGYQLGLAFGATTKTAVLIGKIMSRYMGVSMVLCLSGAFFTLLYSPLKQLIEGTPTEMWPKKLTILDEDGMPKNAMWLQCAIVVVFIFAVSFGGEGAAKFFMKLTLMTNVAMTIPYLLIAYAFPHFKRKDEIEKPFVVYKSQGAIKVATFFTVLMVGFANIATIVEPATRGHISDTMWMIAGPVVFSLLALGIYDRYEKKHLKKLKEHLV</sequence>
<keyword evidence="6 7" id="KW-0472">Membrane</keyword>
<dbReference type="InterPro" id="IPR050367">
    <property type="entry name" value="APC_superfamily"/>
</dbReference>
<feature type="transmembrane region" description="Helical" evidence="7">
    <location>
        <begin position="323"/>
        <end position="341"/>
    </location>
</feature>
<gene>
    <name evidence="8" type="ORF">SAMN02745174_02012</name>
</gene>
<feature type="transmembrane region" description="Helical" evidence="7">
    <location>
        <begin position="397"/>
        <end position="420"/>
    </location>
</feature>
<dbReference type="PIRSF" id="PIRSF006060">
    <property type="entry name" value="AA_transporter"/>
    <property type="match status" value="1"/>
</dbReference>
<keyword evidence="4 7" id="KW-0812">Transmembrane</keyword>
<dbReference type="Proteomes" id="UP000191153">
    <property type="component" value="Unassembled WGS sequence"/>
</dbReference>